<dbReference type="EMBL" id="AE017334">
    <property type="protein sequence ID" value="AAT32166.1"/>
    <property type="molecule type" value="Genomic_DNA"/>
</dbReference>
<evidence type="ECO:0000313" key="2">
    <source>
        <dbReference type="Proteomes" id="UP000000594"/>
    </source>
</evidence>
<name>A0A0F7RAI2_BACAN</name>
<keyword evidence="2" id="KW-1185">Reference proteome</keyword>
<accession>Q81NX2</accession>
<organism evidence="1 2">
    <name type="scientific">Bacillus anthracis</name>
    <name type="common">anthrax bacterium</name>
    <dbReference type="NCBI Taxonomy" id="1392"/>
    <lineage>
        <taxon>Bacteria</taxon>
        <taxon>Bacillati</taxon>
        <taxon>Bacillota</taxon>
        <taxon>Bacilli</taxon>
        <taxon>Bacillales</taxon>
        <taxon>Bacillaceae</taxon>
        <taxon>Bacillus</taxon>
        <taxon>Bacillus cereus group</taxon>
    </lineage>
</organism>
<dbReference type="KEGG" id="bar:GBAA_3050"/>
<dbReference type="Proteomes" id="UP000000594">
    <property type="component" value="Chromosome"/>
</dbReference>
<accession>Q6KR72</accession>
<sequence length="31" mass="3724">MFYRKIGTTDSVKKKEFGIEEKFEEVDIKLD</sequence>
<evidence type="ECO:0000313" key="1">
    <source>
        <dbReference type="EMBL" id="AAT32166.1"/>
    </source>
</evidence>
<proteinExistence type="predicted"/>
<gene>
    <name evidence="1" type="ordered locus">GBAA_3050</name>
</gene>
<accession>E9R3S0</accession>
<protein>
    <submittedName>
        <fullName evidence="1">Uncharacterized protein</fullName>
    </submittedName>
</protein>
<dbReference type="AlphaFoldDB" id="A0A0F7RAI2"/>
<accession>A0A0F7RAI2</accession>
<reference evidence="1 2" key="1">
    <citation type="journal article" date="2009" name="J. Bacteriol.">
        <title>The complete genome sequence of Bacillus anthracis Ames 'Ancestor'.</title>
        <authorList>
            <person name="Ravel J."/>
            <person name="Jiang L."/>
            <person name="Stanley S.T."/>
            <person name="Wilson M.R."/>
            <person name="Decker R.S."/>
            <person name="Read T.D."/>
            <person name="Worsham P."/>
            <person name="Keim P.S."/>
            <person name="Salzberg S.L."/>
            <person name="Fraser-Liggett C.M."/>
            <person name="Rasko D.A."/>
        </authorList>
    </citation>
    <scope>NUCLEOTIDE SEQUENCE [LARGE SCALE GENOMIC DNA]</scope>
    <source>
        <strain evidence="2">Ames ancestor</strain>
    </source>
</reference>